<proteinExistence type="predicted"/>
<organism evidence="1 2">
    <name type="scientific">Datura stramonium</name>
    <name type="common">Jimsonweed</name>
    <name type="synonym">Common thornapple</name>
    <dbReference type="NCBI Taxonomy" id="4076"/>
    <lineage>
        <taxon>Eukaryota</taxon>
        <taxon>Viridiplantae</taxon>
        <taxon>Streptophyta</taxon>
        <taxon>Embryophyta</taxon>
        <taxon>Tracheophyta</taxon>
        <taxon>Spermatophyta</taxon>
        <taxon>Magnoliopsida</taxon>
        <taxon>eudicotyledons</taxon>
        <taxon>Gunneridae</taxon>
        <taxon>Pentapetalae</taxon>
        <taxon>asterids</taxon>
        <taxon>lamiids</taxon>
        <taxon>Solanales</taxon>
        <taxon>Solanaceae</taxon>
        <taxon>Solanoideae</taxon>
        <taxon>Datureae</taxon>
        <taxon>Datura</taxon>
    </lineage>
</organism>
<reference evidence="1 2" key="1">
    <citation type="journal article" date="2021" name="BMC Genomics">
        <title>Datura genome reveals duplications of psychoactive alkaloid biosynthetic genes and high mutation rate following tissue culture.</title>
        <authorList>
            <person name="Rajewski A."/>
            <person name="Carter-House D."/>
            <person name="Stajich J."/>
            <person name="Litt A."/>
        </authorList>
    </citation>
    <scope>NUCLEOTIDE SEQUENCE [LARGE SCALE GENOMIC DNA]</scope>
    <source>
        <strain evidence="1">AR-01</strain>
    </source>
</reference>
<name>A0ABS8W6S7_DATST</name>
<sequence length="161" mass="17807">THDLNLVELNTALPRLQSLYQYSLAQSSVSHPAWPQLVYLITTHSRPSIWCISIAFQSGVSQYALNGVSHRPSRLSQSLPGHVFLPAEHSLCNRTSLNPNIDEEATLTRVNSDKDYYVIVVVSLLFIAGGHNSLTHRILGSSCAQNSVGLRIERCSRNSQP</sequence>
<evidence type="ECO:0000313" key="1">
    <source>
        <dbReference type="EMBL" id="MCE2056193.1"/>
    </source>
</evidence>
<evidence type="ECO:0000313" key="2">
    <source>
        <dbReference type="Proteomes" id="UP000823775"/>
    </source>
</evidence>
<dbReference type="EMBL" id="JACEIK010006716">
    <property type="protein sequence ID" value="MCE2056193.1"/>
    <property type="molecule type" value="Genomic_DNA"/>
</dbReference>
<gene>
    <name evidence="1" type="ORF">HAX54_044204</name>
</gene>
<accession>A0ABS8W6S7</accession>
<comment type="caution">
    <text evidence="1">The sequence shown here is derived from an EMBL/GenBank/DDBJ whole genome shotgun (WGS) entry which is preliminary data.</text>
</comment>
<dbReference type="Proteomes" id="UP000823775">
    <property type="component" value="Unassembled WGS sequence"/>
</dbReference>
<protein>
    <submittedName>
        <fullName evidence="1">Uncharacterized protein</fullName>
    </submittedName>
</protein>
<feature type="non-terminal residue" evidence="1">
    <location>
        <position position="1"/>
    </location>
</feature>
<keyword evidence="2" id="KW-1185">Reference proteome</keyword>